<feature type="chain" id="PRO_5011753981" evidence="2">
    <location>
        <begin position="26"/>
        <end position="188"/>
    </location>
</feature>
<gene>
    <name evidence="4" type="ORF">SAMN04488051_106286</name>
</gene>
<dbReference type="OrthoDB" id="9783990at2"/>
<dbReference type="Pfam" id="PF04972">
    <property type="entry name" value="BON"/>
    <property type="match status" value="2"/>
</dbReference>
<evidence type="ECO:0000256" key="2">
    <source>
        <dbReference type="SAM" id="SignalP"/>
    </source>
</evidence>
<feature type="domain" description="BON" evidence="3">
    <location>
        <begin position="122"/>
        <end position="188"/>
    </location>
</feature>
<feature type="domain" description="BON" evidence="3">
    <location>
        <begin position="45"/>
        <end position="113"/>
    </location>
</feature>
<dbReference type="RefSeq" id="WP_091343657.1">
    <property type="nucleotide sequence ID" value="NZ_FNRM01000006.1"/>
</dbReference>
<evidence type="ECO:0000313" key="4">
    <source>
        <dbReference type="EMBL" id="SEA81482.1"/>
    </source>
</evidence>
<evidence type="ECO:0000259" key="3">
    <source>
        <dbReference type="PROSITE" id="PS50914"/>
    </source>
</evidence>
<reference evidence="4 5" key="1">
    <citation type="submission" date="2016-10" db="EMBL/GenBank/DDBJ databases">
        <authorList>
            <person name="de Groot N.N."/>
        </authorList>
    </citation>
    <scope>NUCLEOTIDE SEQUENCE [LARGE SCALE GENOMIC DNA]</scope>
    <source>
        <strain evidence="4 5">CGMCC 1.3430</strain>
    </source>
</reference>
<keyword evidence="5" id="KW-1185">Reference proteome</keyword>
<name>A0A1H4EB05_ALKAM</name>
<sequence>MSQNRVWVLLLTLGLLQGCAAAVVAGGGAAVVAAQDRRTLGSQIDDTGIAMRARQLFADEDLNKQGRINIVSYNGVVLLTGQVETERVRQRAGQIARDLQSVRDVHNQIRVGNTISLSTRSRDSWISTRVKTLFLSDGDISGLNIRVVTEDGEVFLMGLVTPDEADKAVEIARHVDGVNRVVRAFELQ</sequence>
<dbReference type="InterPro" id="IPR007055">
    <property type="entry name" value="BON_dom"/>
</dbReference>
<proteinExistence type="predicted"/>
<evidence type="ECO:0000313" key="5">
    <source>
        <dbReference type="Proteomes" id="UP000198773"/>
    </source>
</evidence>
<dbReference type="PROSITE" id="PS51257">
    <property type="entry name" value="PROKAR_LIPOPROTEIN"/>
    <property type="match status" value="1"/>
</dbReference>
<dbReference type="InterPro" id="IPR051686">
    <property type="entry name" value="Lipoprotein_DolP"/>
</dbReference>
<dbReference type="SMART" id="SM00749">
    <property type="entry name" value="BON"/>
    <property type="match status" value="2"/>
</dbReference>
<dbReference type="PANTHER" id="PTHR34606">
    <property type="entry name" value="BON DOMAIN-CONTAINING PROTEIN"/>
    <property type="match status" value="1"/>
</dbReference>
<keyword evidence="1 2" id="KW-0732">Signal</keyword>
<dbReference type="Proteomes" id="UP000198773">
    <property type="component" value="Unassembled WGS sequence"/>
</dbReference>
<dbReference type="Gene3D" id="3.30.1340.30">
    <property type="match status" value="1"/>
</dbReference>
<dbReference type="PROSITE" id="PS50914">
    <property type="entry name" value="BON"/>
    <property type="match status" value="2"/>
</dbReference>
<evidence type="ECO:0000256" key="1">
    <source>
        <dbReference type="ARBA" id="ARBA00022729"/>
    </source>
</evidence>
<dbReference type="STRING" id="152573.SAMN04488051_106286"/>
<accession>A0A1H4EB05</accession>
<organism evidence="4 5">
    <name type="scientific">Alkalimonas amylolytica</name>
    <dbReference type="NCBI Taxonomy" id="152573"/>
    <lineage>
        <taxon>Bacteria</taxon>
        <taxon>Pseudomonadati</taxon>
        <taxon>Pseudomonadota</taxon>
        <taxon>Gammaproteobacteria</taxon>
        <taxon>Alkalimonas</taxon>
    </lineage>
</organism>
<dbReference type="AlphaFoldDB" id="A0A1H4EB05"/>
<dbReference type="EMBL" id="FNRM01000006">
    <property type="protein sequence ID" value="SEA81482.1"/>
    <property type="molecule type" value="Genomic_DNA"/>
</dbReference>
<feature type="signal peptide" evidence="2">
    <location>
        <begin position="1"/>
        <end position="25"/>
    </location>
</feature>
<dbReference type="NCBIfam" id="NF008247">
    <property type="entry name" value="PRK11023.1"/>
    <property type="match status" value="1"/>
</dbReference>
<dbReference type="InterPro" id="IPR014004">
    <property type="entry name" value="Transpt-assoc_nodulatn_dom_bac"/>
</dbReference>
<protein>
    <submittedName>
        <fullName evidence="4">Osmotically-inducible protein OsmY, contains BON domain</fullName>
    </submittedName>
</protein>
<dbReference type="PANTHER" id="PTHR34606:SF4">
    <property type="entry name" value="OUTER MEMBRANE LIPOPROTEIN DOLP"/>
    <property type="match status" value="1"/>
</dbReference>